<reference evidence="1 2" key="1">
    <citation type="submission" date="2017-04" db="EMBL/GenBank/DDBJ databases">
        <title>Isolation of lytic bacteriophages infecting Pseudomonas strains for biocontrol of fish and shrimp spoilage during chilled storage.</title>
        <authorList>
            <person name="Yang Z."/>
            <person name="Tao X."/>
            <person name="Gao L."/>
            <person name="Rao S."/>
        </authorList>
    </citation>
    <scope>NUCLEOTIDE SEQUENCE [LARGE SCALE GENOMIC DNA]</scope>
</reference>
<name>A0A2U7NF32_9CAUD</name>
<evidence type="ECO:0000313" key="1">
    <source>
        <dbReference type="EMBL" id="ASD52051.1"/>
    </source>
</evidence>
<organism evidence="1 2">
    <name type="scientific">Pseudomonas phage PspYZU05</name>
    <dbReference type="NCBI Taxonomy" id="1983556"/>
    <lineage>
        <taxon>Viruses</taxon>
        <taxon>Duplodnaviria</taxon>
        <taxon>Heunggongvirae</taxon>
        <taxon>Uroviricota</taxon>
        <taxon>Caudoviricetes</taxon>
        <taxon>Pantevenvirales</taxon>
        <taxon>Straboviridae</taxon>
        <taxon>Jiangsuvirus</taxon>
        <taxon>Jiangsuvirus pspyzu05</taxon>
    </lineage>
</organism>
<dbReference type="Proteomes" id="UP000247773">
    <property type="component" value="Genome"/>
</dbReference>
<sequence length="72" mass="7971">MSKSSAVAEYKTLRINAGRQTGLSTAVASSIITNGLPVLLISSKINLAKHHKDTYYKNYDKIKFTSIEKLIE</sequence>
<evidence type="ECO:0000313" key="2">
    <source>
        <dbReference type="Proteomes" id="UP000247773"/>
    </source>
</evidence>
<accession>A0A2U7NF32</accession>
<protein>
    <submittedName>
        <fullName evidence="1">Uncharacterized protein</fullName>
    </submittedName>
</protein>
<gene>
    <name evidence="1" type="ORF">PspYZU05_99</name>
</gene>
<keyword evidence="2" id="KW-1185">Reference proteome</keyword>
<proteinExistence type="predicted"/>
<dbReference type="EMBL" id="KY971610">
    <property type="protein sequence ID" value="ASD52051.1"/>
    <property type="molecule type" value="Genomic_DNA"/>
</dbReference>